<dbReference type="Pfam" id="PF04082">
    <property type="entry name" value="Fungal_trans"/>
    <property type="match status" value="1"/>
</dbReference>
<dbReference type="GO" id="GO:0008270">
    <property type="term" value="F:zinc ion binding"/>
    <property type="evidence" value="ECO:0007669"/>
    <property type="project" value="InterPro"/>
</dbReference>
<evidence type="ECO:0000259" key="4">
    <source>
        <dbReference type="SMART" id="SM00906"/>
    </source>
</evidence>
<keyword evidence="6" id="KW-1185">Reference proteome</keyword>
<accession>A0A8H4L7D5</accession>
<gene>
    <name evidence="5" type="ORF">FALBO_10232</name>
</gene>
<organism evidence="5 6">
    <name type="scientific">Fusarium albosuccineum</name>
    <dbReference type="NCBI Taxonomy" id="1237068"/>
    <lineage>
        <taxon>Eukaryota</taxon>
        <taxon>Fungi</taxon>
        <taxon>Dikarya</taxon>
        <taxon>Ascomycota</taxon>
        <taxon>Pezizomycotina</taxon>
        <taxon>Sordariomycetes</taxon>
        <taxon>Hypocreomycetidae</taxon>
        <taxon>Hypocreales</taxon>
        <taxon>Nectriaceae</taxon>
        <taxon>Fusarium</taxon>
        <taxon>Fusarium decemcellulare species complex</taxon>
    </lineage>
</organism>
<sequence>MVLAIGSQLADLGDEDGPDEGDIDQLPHDLTQLQIPEPAHNPGWRFYEVSKRLLPDIICSSSMTSVQVCLLQGLYLPSTGRRDAGYNLLGLALRMSINMGLHKLIRSSSLRAHVCELRNRLWWSVYIAERLYSIDMGRPLSINDTEITAPYPVHMPEWGEEGAKAVYVDGTVAMAKLCRVLGKIIEPVYCDSNSFRSVTIRPGVLQKLRHELEQWRSSVPASVTFDETCPTRPSAHLFMTYEQANILLTRPCLHMAAIMRQANRTFGNEASALLGRRPSAV</sequence>
<keyword evidence="2" id="KW-0804">Transcription</keyword>
<reference evidence="5 6" key="1">
    <citation type="submission" date="2020-01" db="EMBL/GenBank/DDBJ databases">
        <title>Identification and distribution of gene clusters putatively required for synthesis of sphingolipid metabolism inhibitors in phylogenetically diverse species of the filamentous fungus Fusarium.</title>
        <authorList>
            <person name="Kim H.-S."/>
            <person name="Busman M."/>
            <person name="Brown D.W."/>
            <person name="Divon H."/>
            <person name="Uhlig S."/>
            <person name="Proctor R.H."/>
        </authorList>
    </citation>
    <scope>NUCLEOTIDE SEQUENCE [LARGE SCALE GENOMIC DNA]</scope>
    <source>
        <strain evidence="5 6">NRRL 20459</strain>
    </source>
</reference>
<evidence type="ECO:0000256" key="1">
    <source>
        <dbReference type="ARBA" id="ARBA00023015"/>
    </source>
</evidence>
<dbReference type="InterPro" id="IPR051127">
    <property type="entry name" value="Fungal_SecMet_Regulators"/>
</dbReference>
<keyword evidence="1" id="KW-0805">Transcription regulation</keyword>
<keyword evidence="3" id="KW-0539">Nucleus</keyword>
<dbReference type="SMART" id="SM00906">
    <property type="entry name" value="Fungal_trans"/>
    <property type="match status" value="1"/>
</dbReference>
<comment type="caution">
    <text evidence="5">The sequence shown here is derived from an EMBL/GenBank/DDBJ whole genome shotgun (WGS) entry which is preliminary data.</text>
</comment>
<evidence type="ECO:0000256" key="3">
    <source>
        <dbReference type="ARBA" id="ARBA00023242"/>
    </source>
</evidence>
<protein>
    <submittedName>
        <fullName evidence="5">C6 transcription factor</fullName>
    </submittedName>
</protein>
<name>A0A8H4L7D5_9HYPO</name>
<dbReference type="InterPro" id="IPR007219">
    <property type="entry name" value="XnlR_reg_dom"/>
</dbReference>
<dbReference type="PANTHER" id="PTHR47424">
    <property type="entry name" value="REGULATORY PROTEIN GAL4"/>
    <property type="match status" value="1"/>
</dbReference>
<evidence type="ECO:0000313" key="5">
    <source>
        <dbReference type="EMBL" id="KAF4462957.1"/>
    </source>
</evidence>
<dbReference type="OrthoDB" id="25921at2759"/>
<evidence type="ECO:0000313" key="6">
    <source>
        <dbReference type="Proteomes" id="UP000554235"/>
    </source>
</evidence>
<dbReference type="AlphaFoldDB" id="A0A8H4L7D5"/>
<proteinExistence type="predicted"/>
<dbReference type="Proteomes" id="UP000554235">
    <property type="component" value="Unassembled WGS sequence"/>
</dbReference>
<dbReference type="EMBL" id="JAADYS010001449">
    <property type="protein sequence ID" value="KAF4462957.1"/>
    <property type="molecule type" value="Genomic_DNA"/>
</dbReference>
<evidence type="ECO:0000256" key="2">
    <source>
        <dbReference type="ARBA" id="ARBA00023163"/>
    </source>
</evidence>
<dbReference type="CDD" id="cd12148">
    <property type="entry name" value="fungal_TF_MHR"/>
    <property type="match status" value="1"/>
</dbReference>
<dbReference type="GO" id="GO:0006351">
    <property type="term" value="P:DNA-templated transcription"/>
    <property type="evidence" value="ECO:0007669"/>
    <property type="project" value="InterPro"/>
</dbReference>
<feature type="domain" description="Xylanolytic transcriptional activator regulatory" evidence="4">
    <location>
        <begin position="85"/>
        <end position="158"/>
    </location>
</feature>
<dbReference type="GO" id="GO:0003677">
    <property type="term" value="F:DNA binding"/>
    <property type="evidence" value="ECO:0007669"/>
    <property type="project" value="InterPro"/>
</dbReference>
<dbReference type="PANTHER" id="PTHR47424:SF6">
    <property type="entry name" value="PROLINE UTILIZATION TRANS-ACTIVATOR"/>
    <property type="match status" value="1"/>
</dbReference>